<name>A0A5N5SW91_9CRUS</name>
<keyword evidence="2" id="KW-1185">Reference proteome</keyword>
<sequence>MLILRAYLQKKEFVDEISATHNQTKNNILKPTDTISTLEQSQYYLINPSSNNIQSEIYIPNTITHQKPLNPQCCSRELGQNINQPVKNSGGTCECNAKLTINRNTETNAANKSLFHQYNSPTLSKAELSFILKSGEILDSVNKSDATERKTFSLGSCEQNVGENLKGHQFMVPMLESQQILFQEPLSSSPLSKCANTTYNLCKTQTPPVPKPLNANHLCCTSDKNSLFHGDNQVISWIPSASNHSCVL</sequence>
<evidence type="ECO:0000313" key="2">
    <source>
        <dbReference type="Proteomes" id="UP000326759"/>
    </source>
</evidence>
<reference evidence="1 2" key="1">
    <citation type="journal article" date="2019" name="PLoS Biol.">
        <title>Sex chromosomes control vertical transmission of feminizing Wolbachia symbionts in an isopod.</title>
        <authorList>
            <person name="Becking T."/>
            <person name="Chebbi M.A."/>
            <person name="Giraud I."/>
            <person name="Moumen B."/>
            <person name="Laverre T."/>
            <person name="Caubet Y."/>
            <person name="Peccoud J."/>
            <person name="Gilbert C."/>
            <person name="Cordaux R."/>
        </authorList>
    </citation>
    <scope>NUCLEOTIDE SEQUENCE [LARGE SCALE GENOMIC DNA]</scope>
    <source>
        <strain evidence="1">ANa2</strain>
        <tissue evidence="1">Whole body excluding digestive tract and cuticle</tissue>
    </source>
</reference>
<dbReference type="OrthoDB" id="10314065at2759"/>
<feature type="non-terminal residue" evidence="1">
    <location>
        <position position="248"/>
    </location>
</feature>
<comment type="caution">
    <text evidence="1">The sequence shown here is derived from an EMBL/GenBank/DDBJ whole genome shotgun (WGS) entry which is preliminary data.</text>
</comment>
<dbReference type="EMBL" id="SEYY01019501">
    <property type="protein sequence ID" value="KAB7498185.1"/>
    <property type="molecule type" value="Genomic_DNA"/>
</dbReference>
<evidence type="ECO:0000313" key="1">
    <source>
        <dbReference type="EMBL" id="KAB7498185.1"/>
    </source>
</evidence>
<protein>
    <submittedName>
        <fullName evidence="1">Uncharacterized protein</fullName>
    </submittedName>
</protein>
<dbReference type="AlphaFoldDB" id="A0A5N5SW91"/>
<dbReference type="Proteomes" id="UP000326759">
    <property type="component" value="Unassembled WGS sequence"/>
</dbReference>
<proteinExistence type="predicted"/>
<organism evidence="1 2">
    <name type="scientific">Armadillidium nasatum</name>
    <dbReference type="NCBI Taxonomy" id="96803"/>
    <lineage>
        <taxon>Eukaryota</taxon>
        <taxon>Metazoa</taxon>
        <taxon>Ecdysozoa</taxon>
        <taxon>Arthropoda</taxon>
        <taxon>Crustacea</taxon>
        <taxon>Multicrustacea</taxon>
        <taxon>Malacostraca</taxon>
        <taxon>Eumalacostraca</taxon>
        <taxon>Peracarida</taxon>
        <taxon>Isopoda</taxon>
        <taxon>Oniscidea</taxon>
        <taxon>Crinocheta</taxon>
        <taxon>Armadillidiidae</taxon>
        <taxon>Armadillidium</taxon>
    </lineage>
</organism>
<accession>A0A5N5SW91</accession>
<gene>
    <name evidence="1" type="ORF">Anas_01434</name>
</gene>